<feature type="compositionally biased region" description="Low complexity" evidence="1">
    <location>
        <begin position="236"/>
        <end position="246"/>
    </location>
</feature>
<feature type="compositionally biased region" description="Basic residues" evidence="1">
    <location>
        <begin position="37"/>
        <end position="47"/>
    </location>
</feature>
<accession>A0A8H2ZE29</accession>
<organism evidence="2 3">
    <name type="scientific">Maudiozyma barnettii</name>
    <dbReference type="NCBI Taxonomy" id="61262"/>
    <lineage>
        <taxon>Eukaryota</taxon>
        <taxon>Fungi</taxon>
        <taxon>Dikarya</taxon>
        <taxon>Ascomycota</taxon>
        <taxon>Saccharomycotina</taxon>
        <taxon>Saccharomycetes</taxon>
        <taxon>Saccharomycetales</taxon>
        <taxon>Saccharomycetaceae</taxon>
        <taxon>Maudiozyma</taxon>
    </lineage>
</organism>
<dbReference type="RefSeq" id="XP_041403945.1">
    <property type="nucleotide sequence ID" value="XM_041548011.1"/>
</dbReference>
<dbReference type="GeneID" id="64855019"/>
<sequence length="334" mass="37592">MSGVASKSRNGHSSNSTSFKLSNNIITKDDITPLSKSKLKSKSKTKTHIGNTATDSSKNINTNKEEKEAEIVDSIPTDMKPMYSSDHSVSDDNDNDDDSLFSPLSSQLQDDNDYSYYSDDMENLKKFQLHTPNFVSTSSVSKNDKYKYNPSNSLLQERLNSFDFDEHSLPELSNENNSHDDFWKEVTSTNEEAISLPEDANHHHYTTTQENGSVDSHQDEIVSVEDFISDDLAATNNNNNNNNNNNSGSAPEWNENLFQDSKQRVKLLCYRDADGKLALKTRNVPVAKRNFTNAVGLVRKRKNKHRKLLKKAIRRKSGVAQMISTDVGISELML</sequence>
<dbReference type="EMBL" id="CAEFZW010000001">
    <property type="protein sequence ID" value="CAB4251906.1"/>
    <property type="molecule type" value="Genomic_DNA"/>
</dbReference>
<reference evidence="2 3" key="1">
    <citation type="submission" date="2020-05" db="EMBL/GenBank/DDBJ databases">
        <authorList>
            <person name="Casaregola S."/>
            <person name="Devillers H."/>
            <person name="Grondin C."/>
        </authorList>
    </citation>
    <scope>NUCLEOTIDE SEQUENCE [LARGE SCALE GENOMIC DNA]</scope>
    <source>
        <strain evidence="2 3">CLIB 1767</strain>
    </source>
</reference>
<feature type="region of interest" description="Disordered" evidence="1">
    <location>
        <begin position="232"/>
        <end position="254"/>
    </location>
</feature>
<feature type="compositionally biased region" description="Low complexity" evidence="1">
    <location>
        <begin position="100"/>
        <end position="114"/>
    </location>
</feature>
<dbReference type="OrthoDB" id="4069767at2759"/>
<gene>
    <name evidence="2" type="ORF">KABA2_01S01562</name>
</gene>
<feature type="compositionally biased region" description="Polar residues" evidence="1">
    <location>
        <begin position="1"/>
        <end position="26"/>
    </location>
</feature>
<keyword evidence="3" id="KW-1185">Reference proteome</keyword>
<dbReference type="AlphaFoldDB" id="A0A8H2ZE29"/>
<proteinExistence type="predicted"/>
<feature type="region of interest" description="Disordered" evidence="1">
    <location>
        <begin position="1"/>
        <end position="114"/>
    </location>
</feature>
<dbReference type="Proteomes" id="UP000644660">
    <property type="component" value="Unassembled WGS sequence"/>
</dbReference>
<comment type="caution">
    <text evidence="2">The sequence shown here is derived from an EMBL/GenBank/DDBJ whole genome shotgun (WGS) entry which is preliminary data.</text>
</comment>
<protein>
    <submittedName>
        <fullName evidence="2">Uncharacterized protein</fullName>
    </submittedName>
</protein>
<name>A0A8H2ZE29_9SACH</name>
<evidence type="ECO:0000313" key="2">
    <source>
        <dbReference type="EMBL" id="CAB4251906.1"/>
    </source>
</evidence>
<evidence type="ECO:0000256" key="1">
    <source>
        <dbReference type="SAM" id="MobiDB-lite"/>
    </source>
</evidence>
<evidence type="ECO:0000313" key="3">
    <source>
        <dbReference type="Proteomes" id="UP000644660"/>
    </source>
</evidence>
<feature type="compositionally biased region" description="Polar residues" evidence="1">
    <location>
        <begin position="48"/>
        <end position="62"/>
    </location>
</feature>